<gene>
    <name evidence="7" type="ORF">D9615_000791</name>
</gene>
<reference evidence="7 8" key="1">
    <citation type="journal article" date="2020" name="ISME J.">
        <title>Uncovering the hidden diversity of litter-decomposition mechanisms in mushroom-forming fungi.</title>
        <authorList>
            <person name="Floudas D."/>
            <person name="Bentzer J."/>
            <person name="Ahren D."/>
            <person name="Johansson T."/>
            <person name="Persson P."/>
            <person name="Tunlid A."/>
        </authorList>
    </citation>
    <scope>NUCLEOTIDE SEQUENCE [LARGE SCALE GENOMIC DNA]</scope>
    <source>
        <strain evidence="7 8">CBS 661.87</strain>
    </source>
</reference>
<accession>A0A8H5HSG0</accession>
<dbReference type="InterPro" id="IPR015421">
    <property type="entry name" value="PyrdxlP-dep_Trfase_major"/>
</dbReference>
<keyword evidence="8" id="KW-1185">Reference proteome</keyword>
<dbReference type="PIRSF" id="PIRSF001434">
    <property type="entry name" value="CGS"/>
    <property type="match status" value="1"/>
</dbReference>
<dbReference type="GO" id="GO:0030170">
    <property type="term" value="F:pyridoxal phosphate binding"/>
    <property type="evidence" value="ECO:0007669"/>
    <property type="project" value="InterPro"/>
</dbReference>
<dbReference type="EMBL" id="JAACJP010000001">
    <property type="protein sequence ID" value="KAF5388380.1"/>
    <property type="molecule type" value="Genomic_DNA"/>
</dbReference>
<evidence type="ECO:0000313" key="8">
    <source>
        <dbReference type="Proteomes" id="UP000565441"/>
    </source>
</evidence>
<evidence type="ECO:0000256" key="2">
    <source>
        <dbReference type="ARBA" id="ARBA00009077"/>
    </source>
</evidence>
<dbReference type="Gene3D" id="3.40.640.10">
    <property type="entry name" value="Type I PLP-dependent aspartate aminotransferase-like (Major domain)"/>
    <property type="match status" value="1"/>
</dbReference>
<evidence type="ECO:0000256" key="4">
    <source>
        <dbReference type="ARBA" id="ARBA00022898"/>
    </source>
</evidence>
<dbReference type="PROSITE" id="PS00868">
    <property type="entry name" value="CYS_MET_METAB_PP"/>
    <property type="match status" value="1"/>
</dbReference>
<evidence type="ECO:0000256" key="3">
    <source>
        <dbReference type="ARBA" id="ARBA00022679"/>
    </source>
</evidence>
<dbReference type="InterPro" id="IPR015424">
    <property type="entry name" value="PyrdxlP-dep_Trfase"/>
</dbReference>
<comment type="cofactor">
    <cofactor evidence="1 6">
        <name>pyridoxal 5'-phosphate</name>
        <dbReference type="ChEBI" id="CHEBI:597326"/>
    </cofactor>
</comment>
<sequence length="438" mass="46823">MANKFYKEPEFETLQLHAGQEPDTATNARAVPIYASTSFVFNNSEHGADLFGLRTTGHIYSRIGNPTSDVFEKRIAALEGGVAAVATSSGQSAQLLAILNLAGTGDNIVSTSFLYGGTYNQFKVTFKKFGIGVNWVTENEPEAFAKAIDDKTKAIFVEIIGNPKYNLIDVAALSKVAHDAGIPLIVDNTFGMGGYLIQPIAHGADIVVHSATKWIGGHGTTIAGVVVDSGKFDWAKSGKFPGFTSPAEGYHGLVFTEAFGNVAYALKLRTELLRDLGPALNPFGAFLLLQGLETLSLRAERHSENALALARWLEKHPQISWVSYLGLESHDSNALAKKILRPNTYGGVLSFGIKGDVKEASKLVDNLKLASNLANVGDAKTLVIHPASTTHAQLTEEEQLLSGVTPDLIRVSVGIEAISDIIADFDASLKIVAQESGQ</sequence>
<proteinExistence type="inferred from homology"/>
<dbReference type="GO" id="GO:0006535">
    <property type="term" value="P:cysteine biosynthetic process from serine"/>
    <property type="evidence" value="ECO:0007669"/>
    <property type="project" value="TreeGrafter"/>
</dbReference>
<dbReference type="Pfam" id="PF01053">
    <property type="entry name" value="Cys_Met_Meta_PP"/>
    <property type="match status" value="1"/>
</dbReference>
<comment type="similarity">
    <text evidence="2 6">Belongs to the trans-sulfuration enzymes family.</text>
</comment>
<evidence type="ECO:0008006" key="9">
    <source>
        <dbReference type="Google" id="ProtNLM"/>
    </source>
</evidence>
<keyword evidence="4 5" id="KW-0663">Pyridoxal phosphate</keyword>
<dbReference type="OrthoDB" id="3512640at2759"/>
<dbReference type="Proteomes" id="UP000565441">
    <property type="component" value="Unassembled WGS sequence"/>
</dbReference>
<dbReference type="CDD" id="cd00614">
    <property type="entry name" value="CGS_like"/>
    <property type="match status" value="1"/>
</dbReference>
<dbReference type="InterPro" id="IPR000277">
    <property type="entry name" value="Cys/Met-Metab_PyrdxlP-dep_enz"/>
</dbReference>
<keyword evidence="3" id="KW-0808">Transferase</keyword>
<dbReference type="GO" id="GO:0005737">
    <property type="term" value="C:cytoplasm"/>
    <property type="evidence" value="ECO:0007669"/>
    <property type="project" value="TreeGrafter"/>
</dbReference>
<evidence type="ECO:0000313" key="7">
    <source>
        <dbReference type="EMBL" id="KAF5388380.1"/>
    </source>
</evidence>
<evidence type="ECO:0000256" key="6">
    <source>
        <dbReference type="RuleBase" id="RU362118"/>
    </source>
</evidence>
<feature type="modified residue" description="N6-(pyridoxal phosphate)lysine" evidence="5">
    <location>
        <position position="213"/>
    </location>
</feature>
<evidence type="ECO:0000256" key="1">
    <source>
        <dbReference type="ARBA" id="ARBA00001933"/>
    </source>
</evidence>
<dbReference type="GO" id="GO:0004124">
    <property type="term" value="F:cysteine synthase activity"/>
    <property type="evidence" value="ECO:0007669"/>
    <property type="project" value="TreeGrafter"/>
</dbReference>
<dbReference type="InterPro" id="IPR006235">
    <property type="entry name" value="OAc-hSer/O-AcSer_sulfhydrylase"/>
</dbReference>
<dbReference type="NCBIfam" id="TIGR01326">
    <property type="entry name" value="OAH_OAS_sulfhy"/>
    <property type="match status" value="1"/>
</dbReference>
<name>A0A8H5HSG0_9AGAR</name>
<organism evidence="7 8">
    <name type="scientific">Tricholomella constricta</name>
    <dbReference type="NCBI Taxonomy" id="117010"/>
    <lineage>
        <taxon>Eukaryota</taxon>
        <taxon>Fungi</taxon>
        <taxon>Dikarya</taxon>
        <taxon>Basidiomycota</taxon>
        <taxon>Agaricomycotina</taxon>
        <taxon>Agaricomycetes</taxon>
        <taxon>Agaricomycetidae</taxon>
        <taxon>Agaricales</taxon>
        <taxon>Tricholomatineae</taxon>
        <taxon>Lyophyllaceae</taxon>
        <taxon>Tricholomella</taxon>
    </lineage>
</organism>
<dbReference type="InterPro" id="IPR054542">
    <property type="entry name" value="Cys_met_metab_PP"/>
</dbReference>
<dbReference type="GO" id="GO:0019346">
    <property type="term" value="P:transsulfuration"/>
    <property type="evidence" value="ECO:0007669"/>
    <property type="project" value="InterPro"/>
</dbReference>
<dbReference type="FunFam" id="3.40.640.10:FF:000035">
    <property type="entry name" value="O-succinylhomoserine sulfhydrylase"/>
    <property type="match status" value="1"/>
</dbReference>
<dbReference type="PANTHER" id="PTHR43797:SF2">
    <property type="entry name" value="HOMOCYSTEINE_CYSTEINE SYNTHASE"/>
    <property type="match status" value="1"/>
</dbReference>
<dbReference type="Gene3D" id="3.90.1150.10">
    <property type="entry name" value="Aspartate Aminotransferase, domain 1"/>
    <property type="match status" value="1"/>
</dbReference>
<evidence type="ECO:0000256" key="5">
    <source>
        <dbReference type="PIRSR" id="PIRSR001434-2"/>
    </source>
</evidence>
<comment type="caution">
    <text evidence="7">The sequence shown here is derived from an EMBL/GenBank/DDBJ whole genome shotgun (WGS) entry which is preliminary data.</text>
</comment>
<dbReference type="GO" id="GO:0003961">
    <property type="term" value="F:O-acetylhomoserine aminocarboxypropyltransferase activity"/>
    <property type="evidence" value="ECO:0007669"/>
    <property type="project" value="TreeGrafter"/>
</dbReference>
<dbReference type="SUPFAM" id="SSF53383">
    <property type="entry name" value="PLP-dependent transferases"/>
    <property type="match status" value="1"/>
</dbReference>
<dbReference type="InterPro" id="IPR015422">
    <property type="entry name" value="PyrdxlP-dep_Trfase_small"/>
</dbReference>
<dbReference type="GO" id="GO:0071269">
    <property type="term" value="P:L-homocysteine biosynthetic process"/>
    <property type="evidence" value="ECO:0007669"/>
    <property type="project" value="TreeGrafter"/>
</dbReference>
<protein>
    <recommendedName>
        <fullName evidence="9">O-acetylhomoserine ami</fullName>
    </recommendedName>
</protein>
<dbReference type="PANTHER" id="PTHR43797">
    <property type="entry name" value="HOMOCYSTEINE/CYSTEINE SYNTHASE"/>
    <property type="match status" value="1"/>
</dbReference>
<dbReference type="AlphaFoldDB" id="A0A8H5HSG0"/>